<keyword evidence="5 13" id="KW-0444">Lipid biosynthesis</keyword>
<comment type="pathway">
    <text evidence="2 13">Glycolipid biosynthesis; lipid IV(A) biosynthesis; lipid IV(A) from (3R)-3-hydroxytetradecanoyl-[acyl-carrier-protein] and UDP-N-acetyl-alpha-D-glucosamine: step 6/6.</text>
</comment>
<dbReference type="GO" id="GO:0005524">
    <property type="term" value="F:ATP binding"/>
    <property type="evidence" value="ECO:0007669"/>
    <property type="project" value="UniProtKB-UniRule"/>
</dbReference>
<keyword evidence="14" id="KW-0812">Transmembrane</keyword>
<comment type="function">
    <text evidence="1 13">Transfers the gamma-phosphate of ATP to the 4'-position of a tetraacyldisaccharide 1-phosphate intermediate (termed DS-1-P) to form tetraacyldisaccharide 1,4'-bis-phosphate (lipid IVA).</text>
</comment>
<comment type="similarity">
    <text evidence="13">Belongs to the LpxK family.</text>
</comment>
<evidence type="ECO:0000256" key="11">
    <source>
        <dbReference type="ARBA" id="ARBA00023098"/>
    </source>
</evidence>
<dbReference type="PANTHER" id="PTHR42724:SF1">
    <property type="entry name" value="TETRAACYLDISACCHARIDE 4'-KINASE, MITOCHONDRIAL-RELATED"/>
    <property type="match status" value="1"/>
</dbReference>
<proteinExistence type="inferred from homology"/>
<evidence type="ECO:0000256" key="5">
    <source>
        <dbReference type="ARBA" id="ARBA00022516"/>
    </source>
</evidence>
<keyword evidence="9 13" id="KW-0418">Kinase</keyword>
<dbReference type="InterPro" id="IPR027417">
    <property type="entry name" value="P-loop_NTPase"/>
</dbReference>
<dbReference type="Pfam" id="PF02606">
    <property type="entry name" value="LpxK"/>
    <property type="match status" value="1"/>
</dbReference>
<evidence type="ECO:0000256" key="4">
    <source>
        <dbReference type="ARBA" id="ARBA00016436"/>
    </source>
</evidence>
<comment type="catalytic activity">
    <reaction evidence="13">
        <text>a lipid A disaccharide + ATP = a lipid IVA + ADP + H(+)</text>
        <dbReference type="Rhea" id="RHEA:67840"/>
        <dbReference type="ChEBI" id="CHEBI:15378"/>
        <dbReference type="ChEBI" id="CHEBI:30616"/>
        <dbReference type="ChEBI" id="CHEBI:176343"/>
        <dbReference type="ChEBI" id="CHEBI:176425"/>
        <dbReference type="ChEBI" id="CHEBI:456216"/>
        <dbReference type="EC" id="2.7.1.130"/>
    </reaction>
</comment>
<dbReference type="InterPro" id="IPR003758">
    <property type="entry name" value="LpxK"/>
</dbReference>
<comment type="caution">
    <text evidence="15">The sequence shown here is derived from an EMBL/GenBank/DDBJ whole genome shotgun (WGS) entry which is preliminary data.</text>
</comment>
<feature type="binding site" evidence="13">
    <location>
        <begin position="55"/>
        <end position="62"/>
    </location>
    <ligand>
        <name>ATP</name>
        <dbReference type="ChEBI" id="CHEBI:30616"/>
    </ligand>
</feature>
<evidence type="ECO:0000256" key="8">
    <source>
        <dbReference type="ARBA" id="ARBA00022741"/>
    </source>
</evidence>
<dbReference type="AlphaFoldDB" id="A0A4R3YZE3"/>
<keyword evidence="6 13" id="KW-0441">Lipid A biosynthesis</keyword>
<evidence type="ECO:0000313" key="15">
    <source>
        <dbReference type="EMBL" id="TCV98151.1"/>
    </source>
</evidence>
<dbReference type="HAMAP" id="MF_00409">
    <property type="entry name" value="LpxK"/>
    <property type="match status" value="1"/>
</dbReference>
<dbReference type="EC" id="2.7.1.130" evidence="3 13"/>
<keyword evidence="14" id="KW-0472">Membrane</keyword>
<gene>
    <name evidence="13" type="primary">lpxK</name>
    <name evidence="15" type="ORF">EDC52_103237</name>
</gene>
<keyword evidence="8 13" id="KW-0547">Nucleotide-binding</keyword>
<evidence type="ECO:0000313" key="16">
    <source>
        <dbReference type="Proteomes" id="UP000295719"/>
    </source>
</evidence>
<dbReference type="NCBIfam" id="TIGR00682">
    <property type="entry name" value="lpxK"/>
    <property type="match status" value="1"/>
</dbReference>
<evidence type="ECO:0000256" key="7">
    <source>
        <dbReference type="ARBA" id="ARBA00022679"/>
    </source>
</evidence>
<keyword evidence="7 13" id="KW-0808">Transferase</keyword>
<dbReference type="GO" id="GO:0009029">
    <property type="term" value="F:lipid-A 4'-kinase activity"/>
    <property type="evidence" value="ECO:0007669"/>
    <property type="project" value="UniProtKB-UniRule"/>
</dbReference>
<protein>
    <recommendedName>
        <fullName evidence="4 13">Tetraacyldisaccharide 4'-kinase</fullName>
        <ecNumber evidence="3 13">2.7.1.130</ecNumber>
    </recommendedName>
    <alternativeName>
        <fullName evidence="12 13">Lipid A 4'-kinase</fullName>
    </alternativeName>
</protein>
<keyword evidence="14" id="KW-1133">Transmembrane helix</keyword>
<dbReference type="SUPFAM" id="SSF52540">
    <property type="entry name" value="P-loop containing nucleoside triphosphate hydrolases"/>
    <property type="match status" value="1"/>
</dbReference>
<evidence type="ECO:0000256" key="12">
    <source>
        <dbReference type="ARBA" id="ARBA00029757"/>
    </source>
</evidence>
<evidence type="ECO:0000256" key="6">
    <source>
        <dbReference type="ARBA" id="ARBA00022556"/>
    </source>
</evidence>
<dbReference type="GO" id="GO:0005886">
    <property type="term" value="C:plasma membrane"/>
    <property type="evidence" value="ECO:0007669"/>
    <property type="project" value="TreeGrafter"/>
</dbReference>
<keyword evidence="10 13" id="KW-0067">ATP-binding</keyword>
<evidence type="ECO:0000256" key="14">
    <source>
        <dbReference type="SAM" id="Phobius"/>
    </source>
</evidence>
<evidence type="ECO:0000256" key="9">
    <source>
        <dbReference type="ARBA" id="ARBA00022777"/>
    </source>
</evidence>
<organism evidence="15 16">
    <name type="scientific">Biostraticola tofi</name>
    <dbReference type="NCBI Taxonomy" id="466109"/>
    <lineage>
        <taxon>Bacteria</taxon>
        <taxon>Pseudomonadati</taxon>
        <taxon>Pseudomonadota</taxon>
        <taxon>Gammaproteobacteria</taxon>
        <taxon>Enterobacterales</taxon>
        <taxon>Bruguierivoracaceae</taxon>
        <taxon>Biostraticola</taxon>
    </lineage>
</organism>
<sequence>MIERLWFGGSGGYRLLLPLAWIYGAVTGLIKLSYRLGWRRVAYFNLPVVVVGNLTAGGNGKTPVVLWLVEHLQQRGWRVGVVSRGYGGKATHYPLVLEKNTSTSAAGDEPVLIFQRTGAPVAVAPVRAAAVAALLECHQLDVIITDDGLQHYALGRDIEWVVIDGVRRFGNGWWLPAGPMRERAGRLASVDAVIVNGGQPQAGEVPMQLTPGPAVNLVTGERKPVTSLSRVVAMAGIGHPPRFFATLRELGVQVVGEVAFADHQPYEANQLSRLTVPGQTLLMTEKDAVKCRSFASADWWYLPVDARMPEAATQRLLAPIEQAIEHHKGKHRL</sequence>
<evidence type="ECO:0000256" key="2">
    <source>
        <dbReference type="ARBA" id="ARBA00004870"/>
    </source>
</evidence>
<evidence type="ECO:0000256" key="3">
    <source>
        <dbReference type="ARBA" id="ARBA00012071"/>
    </source>
</evidence>
<dbReference type="RefSeq" id="WP_131864907.1">
    <property type="nucleotide sequence ID" value="NZ_SMCR01000003.1"/>
</dbReference>
<keyword evidence="16" id="KW-1185">Reference proteome</keyword>
<evidence type="ECO:0000256" key="13">
    <source>
        <dbReference type="HAMAP-Rule" id="MF_00409"/>
    </source>
</evidence>
<dbReference type="PANTHER" id="PTHR42724">
    <property type="entry name" value="TETRAACYLDISACCHARIDE 4'-KINASE"/>
    <property type="match status" value="1"/>
</dbReference>
<reference evidence="15 16" key="1">
    <citation type="submission" date="2019-03" db="EMBL/GenBank/DDBJ databases">
        <title>Genomic Encyclopedia of Type Strains, Phase IV (KMG-IV): sequencing the most valuable type-strain genomes for metagenomic binning, comparative biology and taxonomic classification.</title>
        <authorList>
            <person name="Goeker M."/>
        </authorList>
    </citation>
    <scope>NUCLEOTIDE SEQUENCE [LARGE SCALE GENOMIC DNA]</scope>
    <source>
        <strain evidence="15 16">DSM 19580</strain>
    </source>
</reference>
<feature type="transmembrane region" description="Helical" evidence="14">
    <location>
        <begin position="12"/>
        <end position="30"/>
    </location>
</feature>
<dbReference type="OrthoDB" id="9766423at2"/>
<dbReference type="EMBL" id="SMCR01000003">
    <property type="protein sequence ID" value="TCV98151.1"/>
    <property type="molecule type" value="Genomic_DNA"/>
</dbReference>
<accession>A0A4R3YZE3</accession>
<dbReference type="UniPathway" id="UPA00359">
    <property type="reaction ID" value="UER00482"/>
</dbReference>
<dbReference type="GO" id="GO:0009244">
    <property type="term" value="P:lipopolysaccharide core region biosynthetic process"/>
    <property type="evidence" value="ECO:0007669"/>
    <property type="project" value="TreeGrafter"/>
</dbReference>
<keyword evidence="11 13" id="KW-0443">Lipid metabolism</keyword>
<evidence type="ECO:0000256" key="10">
    <source>
        <dbReference type="ARBA" id="ARBA00022840"/>
    </source>
</evidence>
<name>A0A4R3YZE3_9GAMM</name>
<dbReference type="Proteomes" id="UP000295719">
    <property type="component" value="Unassembled WGS sequence"/>
</dbReference>
<evidence type="ECO:0000256" key="1">
    <source>
        <dbReference type="ARBA" id="ARBA00002274"/>
    </source>
</evidence>
<dbReference type="GO" id="GO:0009245">
    <property type="term" value="P:lipid A biosynthetic process"/>
    <property type="evidence" value="ECO:0007669"/>
    <property type="project" value="UniProtKB-UniRule"/>
</dbReference>